<dbReference type="InterPro" id="IPR000639">
    <property type="entry name" value="Epox_hydrolase-like"/>
</dbReference>
<evidence type="ECO:0000259" key="2">
    <source>
        <dbReference type="Pfam" id="PF12697"/>
    </source>
</evidence>
<dbReference type="PRINTS" id="PR00412">
    <property type="entry name" value="EPOXHYDRLASE"/>
</dbReference>
<name>A0ABR6GLY7_9BURK</name>
<dbReference type="SUPFAM" id="SSF53474">
    <property type="entry name" value="alpha/beta-Hydrolases"/>
    <property type="match status" value="1"/>
</dbReference>
<reference evidence="3 4" key="1">
    <citation type="submission" date="2020-08" db="EMBL/GenBank/DDBJ databases">
        <title>Genomic Encyclopedia of Type Strains, Phase III (KMG-III): the genomes of soil and plant-associated and newly described type strains.</title>
        <authorList>
            <person name="Whitman W."/>
        </authorList>
    </citation>
    <scope>NUCLEOTIDE SEQUENCE [LARGE SCALE GENOMIC DNA]</scope>
    <source>
        <strain evidence="3 4">CECT 7247</strain>
    </source>
</reference>
<dbReference type="PANTHER" id="PTHR43329">
    <property type="entry name" value="EPOXIDE HYDROLASE"/>
    <property type="match status" value="1"/>
</dbReference>
<dbReference type="Pfam" id="PF12697">
    <property type="entry name" value="Abhydrolase_6"/>
    <property type="match status" value="1"/>
</dbReference>
<feature type="domain" description="AB hydrolase-1" evidence="2">
    <location>
        <begin position="22"/>
        <end position="255"/>
    </location>
</feature>
<dbReference type="InterPro" id="IPR000073">
    <property type="entry name" value="AB_hydrolase_1"/>
</dbReference>
<sequence>MTETIEIDGTTVHIEGEGADTLVMVHGWPDTHRIWDAQVAAFRHQYRCVRFTLPGFDVRDERRLYSLQEIETLYRKVIDRVSPHAPVILLVHDWGAVFGYRFLCHHPQRVSRVIGVDIGDAGSKPHLKSLSLSGKLFLVSYQGWLALAWRLGPGLGDWMSRAFVRRVDGPTAPDAVFSKMNYPYWIQWTGAAGGYGRAVSPDPTCPMLFIYGERKPAMFHSQVWIEGLAARPECAVKALPTGHWVMNDAPEDFNRTVLDWLLSSRS</sequence>
<evidence type="ECO:0000256" key="1">
    <source>
        <dbReference type="ARBA" id="ARBA00022801"/>
    </source>
</evidence>
<accession>A0ABR6GLY7</accession>
<protein>
    <submittedName>
        <fullName evidence="3">Pimeloyl-ACP methyl ester carboxylesterase</fullName>
    </submittedName>
</protein>
<comment type="caution">
    <text evidence="3">The sequence shown here is derived from an EMBL/GenBank/DDBJ whole genome shotgun (WGS) entry which is preliminary data.</text>
</comment>
<keyword evidence="1" id="KW-0378">Hydrolase</keyword>
<dbReference type="InterPro" id="IPR029058">
    <property type="entry name" value="AB_hydrolase_fold"/>
</dbReference>
<evidence type="ECO:0000313" key="4">
    <source>
        <dbReference type="Proteomes" id="UP000574369"/>
    </source>
</evidence>
<evidence type="ECO:0000313" key="3">
    <source>
        <dbReference type="EMBL" id="MBB3193130.1"/>
    </source>
</evidence>
<dbReference type="Proteomes" id="UP000574369">
    <property type="component" value="Unassembled WGS sequence"/>
</dbReference>
<dbReference type="EMBL" id="JACHXO010000001">
    <property type="protein sequence ID" value="MBB3193130.1"/>
    <property type="molecule type" value="Genomic_DNA"/>
</dbReference>
<keyword evidence="4" id="KW-1185">Reference proteome</keyword>
<dbReference type="Gene3D" id="3.40.50.1820">
    <property type="entry name" value="alpha/beta hydrolase"/>
    <property type="match status" value="1"/>
</dbReference>
<gene>
    <name evidence="3" type="ORF">FHS28_000495</name>
</gene>
<dbReference type="RefSeq" id="WP_246409433.1">
    <property type="nucleotide sequence ID" value="NZ_JACHXO010000001.1"/>
</dbReference>
<proteinExistence type="predicted"/>
<organism evidence="3 4">
    <name type="scientific">Roseateles terrae</name>
    <dbReference type="NCBI Taxonomy" id="431060"/>
    <lineage>
        <taxon>Bacteria</taxon>
        <taxon>Pseudomonadati</taxon>
        <taxon>Pseudomonadota</taxon>
        <taxon>Betaproteobacteria</taxon>
        <taxon>Burkholderiales</taxon>
        <taxon>Sphaerotilaceae</taxon>
        <taxon>Roseateles</taxon>
    </lineage>
</organism>